<feature type="region of interest" description="Disordered" evidence="1">
    <location>
        <begin position="119"/>
        <end position="164"/>
    </location>
</feature>
<feature type="region of interest" description="Disordered" evidence="1">
    <location>
        <begin position="1049"/>
        <end position="1069"/>
    </location>
</feature>
<keyword evidence="2" id="KW-1185">Reference proteome</keyword>
<name>A0ABM1NDP5_NICVS</name>
<organism evidence="2 3">
    <name type="scientific">Nicrophorus vespilloides</name>
    <name type="common">Boreal carrion beetle</name>
    <dbReference type="NCBI Taxonomy" id="110193"/>
    <lineage>
        <taxon>Eukaryota</taxon>
        <taxon>Metazoa</taxon>
        <taxon>Ecdysozoa</taxon>
        <taxon>Arthropoda</taxon>
        <taxon>Hexapoda</taxon>
        <taxon>Insecta</taxon>
        <taxon>Pterygota</taxon>
        <taxon>Neoptera</taxon>
        <taxon>Endopterygota</taxon>
        <taxon>Coleoptera</taxon>
        <taxon>Polyphaga</taxon>
        <taxon>Staphyliniformia</taxon>
        <taxon>Silphidae</taxon>
        <taxon>Nicrophorinae</taxon>
        <taxon>Nicrophorus</taxon>
    </lineage>
</organism>
<evidence type="ECO:0000313" key="2">
    <source>
        <dbReference type="Proteomes" id="UP000695000"/>
    </source>
</evidence>
<gene>
    <name evidence="3" type="primary">LOC108568393</name>
</gene>
<dbReference type="Proteomes" id="UP000695000">
    <property type="component" value="Unplaced"/>
</dbReference>
<protein>
    <submittedName>
        <fullName evidence="3">Uncharacterized protein LOC108568393</fullName>
    </submittedName>
</protein>
<sequence>MAQRPFAKGVFVEGRVSTRHNNGPSFTGSIPFHVPNHYRVVKRMPYKVIRIPIYENLPHFNKVQYSTQKPYWSHPMVIPVPRPEAPFKQIDLAAADLQPQEDPKYRIIFPSGLSQYTEKPYDYGHRPSIDSTPFKGSPRINYYSPQQNHPSDERQYKKGSSKPKLQSVIDNYSNQQYPQIPVNQMPEHTYNTQETYQKQREYISDVAETSRHLPSPDHFVPINQQDNSNQNQFKIYYERQHASASYGSKVPKSNQPSIFKNQYKIPSSKNTQTSGPFVADTNHLQYNKNGMSYQQPQKESIYKQELVNPFSTKVTQASNVETNTQLQYNQNQVDLTYQQPQVQSNYKHEIRTNTQLHNNLNQLGVSYQQHQVKPSYKQENTVATKGSNFGTKTEFHNNQNQIGGSYQHPQVESNYKQEIASPVTTKTSNVGTNTQYHNNQIHLEMSYEQPQVELNFKQEIASPVSTKTSNFGTNTLYQYGQTQLGLSYQQPKIEPSYKQEIASPVATKPSNVGTNTQYNYNQNQLGLGYQQPQVESSYNQEIASSVITKPSNVRTSTHNHYNQNQDGINYQQPQVESSYKQDITSPISNIDSKIGINAQRHYIQNQLGMNYKQPQVTTGYIFDEPKSPQSYINETPYKSDNAKNGLRTTSIIGNNVQIGNNQVGMVFKQPQVIAGYQIEEPQKPYNVENQYKHFTKLTVDGGNQKAQQQVYNQQKLGATYSQHQASASYKIEEPKSQSYNIGNTYENVFTQGNTETKLDGYRNIFTGNYDQPQVSASYKIEEPKTQEEFNSLTVSSGFGGQIHQKQQTNQEQSWKPSITNYESSQGNNFQMPKSNDHIYYQTPPEYQTQAPIFDEESKMQESSVIDYNHQPNLKENVEEYRKQQENNAGSSVISLTLDTNQYVPNVYQHHNPLNEESNQQFNNFGHQAQINNLISSNVYKTESVYNSNSMKSEESEVQNLQEFSPIVAKEIEDQVYQQNEGGSYQNQGSNGIPVWEVSERSTEENWKAVDSPKADTLSWKRNSYDMNAEDWLKMKEQHDVSSHMLRQGMHQAEESRMDSGSVSPEERGTRPMSALAEGRMSYPVHFLVSPQKEQLKGNNINFVLQENVPLSTAQ</sequence>
<dbReference type="GeneID" id="108568393"/>
<feature type="compositionally biased region" description="Basic and acidic residues" evidence="1">
    <location>
        <begin position="119"/>
        <end position="128"/>
    </location>
</feature>
<evidence type="ECO:0000313" key="3">
    <source>
        <dbReference type="RefSeq" id="XP_017784945.1"/>
    </source>
</evidence>
<accession>A0ABM1NDP5</accession>
<reference evidence="3" key="1">
    <citation type="submission" date="2025-08" db="UniProtKB">
        <authorList>
            <consortium name="RefSeq"/>
        </authorList>
    </citation>
    <scope>IDENTIFICATION</scope>
    <source>
        <tissue evidence="3">Whole Larva</tissue>
    </source>
</reference>
<evidence type="ECO:0000256" key="1">
    <source>
        <dbReference type="SAM" id="MobiDB-lite"/>
    </source>
</evidence>
<dbReference type="RefSeq" id="XP_017784945.1">
    <property type="nucleotide sequence ID" value="XM_017929456.1"/>
</dbReference>
<proteinExistence type="predicted"/>